<sequence>MAGDQHKEKGRVFSRRSLMMAGSQAVLMSALAGRLYYLQVIHSDEYSTMADENRMNLQLLPPLRGRIVDRFGLEVASNRHNYRVVLIPEQTKSVEATLDALEHYVPPGSIDRERVLKDVKRKRSFVPIPVVDNLTWEQFAKINVNSPDLPGIQMDVGSTRDYPYGPLFAHIVGYVGAVSERDLQTQEYDPLLELPEFRIGKSGIEKYYDKTLRGKAGLSRLEANAFGRIIRELNRQEGIPGNDAVLTIDKQLQEFTVRRMGTESAAAVIMDIHSGDVLSMVSVPSFDPNAFASGISSADWKALIEDPKRPLGNKAIGGQYPPGSTFKMIVALAALEAGVINAGHQVFCSGHTQLGKHRFHCWKRGGHGKLDLEDAISQSCDIYFYDIARKVGVDKIAEMAHRFGLGEELDIDMLGERDGLIPTKAWKLAVQGVPWQLGETYNTGIGQGYVLATPLQLAVMTARLANGGKKVSPRLVRSINGEALEGAMQPHPQLNLEDLDLGISQNSLKYVLNGMYKVVNGPRGSARAAKIRVEGWEMAGKTGTAQVRRISRKERIEGVRKSDEKPWEERDHALFVGYAPFDDPRYAVSVIVEHGGSGSGAAAPIARDLLQETLRLDPLRKPSYDIAIRRQKGGGDA</sequence>
<protein>
    <submittedName>
        <fullName evidence="16">Penicillin-binding protein 2</fullName>
        <ecNumber evidence="16">3.4.16.4</ecNumber>
    </submittedName>
</protein>
<dbReference type="PANTHER" id="PTHR30627:SF2">
    <property type="entry name" value="PEPTIDOGLYCAN D,D-TRANSPEPTIDASE MRDA"/>
    <property type="match status" value="1"/>
</dbReference>
<dbReference type="InterPro" id="IPR012338">
    <property type="entry name" value="Beta-lactam/transpept-like"/>
</dbReference>
<reference evidence="16 17" key="1">
    <citation type="submission" date="2019-12" db="EMBL/GenBank/DDBJ databases">
        <title>Snethiella sp. nov. sp. isolated from sea sand.</title>
        <authorList>
            <person name="Kim J."/>
            <person name="Jeong S.E."/>
            <person name="Jung H.S."/>
            <person name="Jeon C.O."/>
        </authorList>
    </citation>
    <scope>NUCLEOTIDE SEQUENCE [LARGE SCALE GENOMIC DNA]</scope>
    <source>
        <strain evidence="16 17">DP05</strain>
    </source>
</reference>
<dbReference type="InterPro" id="IPR005311">
    <property type="entry name" value="PBP_dimer"/>
</dbReference>
<dbReference type="SUPFAM" id="SSF56519">
    <property type="entry name" value="Penicillin binding protein dimerisation domain"/>
    <property type="match status" value="1"/>
</dbReference>
<dbReference type="NCBIfam" id="TIGR03423">
    <property type="entry name" value="pbp2_mrdA"/>
    <property type="match status" value="1"/>
</dbReference>
<evidence type="ECO:0000256" key="12">
    <source>
        <dbReference type="ARBA" id="ARBA00023136"/>
    </source>
</evidence>
<dbReference type="EMBL" id="WTUW01000009">
    <property type="protein sequence ID" value="MZR32058.1"/>
    <property type="molecule type" value="Genomic_DNA"/>
</dbReference>
<accession>A0A6L8WAG3</accession>
<dbReference type="GO" id="GO:0008360">
    <property type="term" value="P:regulation of cell shape"/>
    <property type="evidence" value="ECO:0007669"/>
    <property type="project" value="UniProtKB-KW"/>
</dbReference>
<dbReference type="InterPro" id="IPR036138">
    <property type="entry name" value="PBP_dimer_sf"/>
</dbReference>
<keyword evidence="11" id="KW-1133">Transmembrane helix</keyword>
<dbReference type="InterPro" id="IPR001460">
    <property type="entry name" value="PCN-bd_Tpept"/>
</dbReference>
<evidence type="ECO:0000256" key="4">
    <source>
        <dbReference type="ARBA" id="ARBA00022519"/>
    </source>
</evidence>
<keyword evidence="13" id="KW-0961">Cell wall biogenesis/degradation</keyword>
<dbReference type="SUPFAM" id="SSF56601">
    <property type="entry name" value="beta-lactamase/transpeptidase-like"/>
    <property type="match status" value="1"/>
</dbReference>
<dbReference type="PANTHER" id="PTHR30627">
    <property type="entry name" value="PEPTIDOGLYCAN D,D-TRANSPEPTIDASE"/>
    <property type="match status" value="1"/>
</dbReference>
<dbReference type="GO" id="GO:0009002">
    <property type="term" value="F:serine-type D-Ala-D-Ala carboxypeptidase activity"/>
    <property type="evidence" value="ECO:0007669"/>
    <property type="project" value="UniProtKB-EC"/>
</dbReference>
<dbReference type="Pfam" id="PF00905">
    <property type="entry name" value="Transpeptidase"/>
    <property type="match status" value="1"/>
</dbReference>
<evidence type="ECO:0000256" key="5">
    <source>
        <dbReference type="ARBA" id="ARBA00022645"/>
    </source>
</evidence>
<feature type="domain" description="Penicillin-binding protein dimerisation" evidence="15">
    <location>
        <begin position="61"/>
        <end position="233"/>
    </location>
</feature>
<evidence type="ECO:0000259" key="15">
    <source>
        <dbReference type="Pfam" id="PF03717"/>
    </source>
</evidence>
<dbReference type="InterPro" id="IPR050515">
    <property type="entry name" value="Beta-lactam/transpept"/>
</dbReference>
<keyword evidence="8 16" id="KW-0378">Hydrolase</keyword>
<keyword evidence="10" id="KW-0573">Peptidoglycan synthesis</keyword>
<evidence type="ECO:0000256" key="8">
    <source>
        <dbReference type="ARBA" id="ARBA00022801"/>
    </source>
</evidence>
<comment type="subcellular location">
    <subcellularLocation>
        <location evidence="2">Cell membrane</location>
    </subcellularLocation>
    <subcellularLocation>
        <location evidence="1">Membrane</location>
        <topology evidence="1">Single-pass membrane protein</topology>
    </subcellularLocation>
</comment>
<evidence type="ECO:0000256" key="6">
    <source>
        <dbReference type="ARBA" id="ARBA00022670"/>
    </source>
</evidence>
<dbReference type="GO" id="GO:0071555">
    <property type="term" value="P:cell wall organization"/>
    <property type="evidence" value="ECO:0007669"/>
    <property type="project" value="UniProtKB-KW"/>
</dbReference>
<evidence type="ECO:0000256" key="2">
    <source>
        <dbReference type="ARBA" id="ARBA00004236"/>
    </source>
</evidence>
<keyword evidence="6" id="KW-0645">Protease</keyword>
<dbReference type="FunFam" id="3.40.710.10:FF:000024">
    <property type="entry name" value="Penicillin-binding protein 2"/>
    <property type="match status" value="1"/>
</dbReference>
<keyword evidence="4" id="KW-0997">Cell inner membrane</keyword>
<evidence type="ECO:0000256" key="7">
    <source>
        <dbReference type="ARBA" id="ARBA00022692"/>
    </source>
</evidence>
<keyword evidence="3" id="KW-1003">Cell membrane</keyword>
<keyword evidence="12" id="KW-0472">Membrane</keyword>
<keyword evidence="17" id="KW-1185">Reference proteome</keyword>
<evidence type="ECO:0000256" key="3">
    <source>
        <dbReference type="ARBA" id="ARBA00022475"/>
    </source>
</evidence>
<evidence type="ECO:0000313" key="17">
    <source>
        <dbReference type="Proteomes" id="UP000476030"/>
    </source>
</evidence>
<dbReference type="GO" id="GO:0006508">
    <property type="term" value="P:proteolysis"/>
    <property type="evidence" value="ECO:0007669"/>
    <property type="project" value="UniProtKB-KW"/>
</dbReference>
<dbReference type="GO" id="GO:0005886">
    <property type="term" value="C:plasma membrane"/>
    <property type="evidence" value="ECO:0007669"/>
    <property type="project" value="UniProtKB-SubCell"/>
</dbReference>
<dbReference type="Gene3D" id="3.40.710.10">
    <property type="entry name" value="DD-peptidase/beta-lactamase superfamily"/>
    <property type="match status" value="1"/>
</dbReference>
<dbReference type="AlphaFoldDB" id="A0A6L8WAG3"/>
<evidence type="ECO:0000256" key="13">
    <source>
        <dbReference type="ARBA" id="ARBA00023316"/>
    </source>
</evidence>
<evidence type="ECO:0000256" key="9">
    <source>
        <dbReference type="ARBA" id="ARBA00022960"/>
    </source>
</evidence>
<dbReference type="Gene3D" id="3.30.1390.30">
    <property type="entry name" value="Penicillin-binding protein 2a, domain 3"/>
    <property type="match status" value="1"/>
</dbReference>
<name>A0A6L8WAG3_9PROT</name>
<comment type="caution">
    <text evidence="16">The sequence shown here is derived from an EMBL/GenBank/DDBJ whole genome shotgun (WGS) entry which is preliminary data.</text>
</comment>
<evidence type="ECO:0000259" key="14">
    <source>
        <dbReference type="Pfam" id="PF00905"/>
    </source>
</evidence>
<dbReference type="GO" id="GO:0071972">
    <property type="term" value="F:peptidoglycan L,D-transpeptidase activity"/>
    <property type="evidence" value="ECO:0007669"/>
    <property type="project" value="TreeGrafter"/>
</dbReference>
<gene>
    <name evidence="16" type="primary">mrdA</name>
    <name evidence="16" type="ORF">GQE98_15575</name>
</gene>
<dbReference type="EC" id="3.4.16.4" evidence="16"/>
<keyword evidence="9" id="KW-0133">Cell shape</keyword>
<proteinExistence type="predicted"/>
<evidence type="ECO:0000256" key="1">
    <source>
        <dbReference type="ARBA" id="ARBA00004167"/>
    </source>
</evidence>
<dbReference type="Pfam" id="PF03717">
    <property type="entry name" value="PBP_dimer"/>
    <property type="match status" value="1"/>
</dbReference>
<evidence type="ECO:0000313" key="16">
    <source>
        <dbReference type="EMBL" id="MZR32058.1"/>
    </source>
</evidence>
<evidence type="ECO:0000256" key="10">
    <source>
        <dbReference type="ARBA" id="ARBA00022984"/>
    </source>
</evidence>
<dbReference type="InterPro" id="IPR017790">
    <property type="entry name" value="Penicillin-binding_protein_2"/>
</dbReference>
<dbReference type="GO" id="GO:0009252">
    <property type="term" value="P:peptidoglycan biosynthetic process"/>
    <property type="evidence" value="ECO:0007669"/>
    <property type="project" value="UniProtKB-KW"/>
</dbReference>
<organism evidence="16 17">
    <name type="scientific">Sneathiella litorea</name>
    <dbReference type="NCBI Taxonomy" id="2606216"/>
    <lineage>
        <taxon>Bacteria</taxon>
        <taxon>Pseudomonadati</taxon>
        <taxon>Pseudomonadota</taxon>
        <taxon>Alphaproteobacteria</taxon>
        <taxon>Sneathiellales</taxon>
        <taxon>Sneathiellaceae</taxon>
        <taxon>Sneathiella</taxon>
    </lineage>
</organism>
<feature type="domain" description="Penicillin-binding protein transpeptidase" evidence="14">
    <location>
        <begin position="266"/>
        <end position="611"/>
    </location>
</feature>
<dbReference type="Proteomes" id="UP000476030">
    <property type="component" value="Unassembled WGS sequence"/>
</dbReference>
<keyword evidence="7" id="KW-0812">Transmembrane</keyword>
<dbReference type="Gene3D" id="3.90.1310.10">
    <property type="entry name" value="Penicillin-binding protein 2a (Domain 2)"/>
    <property type="match status" value="1"/>
</dbReference>
<evidence type="ECO:0000256" key="11">
    <source>
        <dbReference type="ARBA" id="ARBA00022989"/>
    </source>
</evidence>
<dbReference type="RefSeq" id="WP_161316634.1">
    <property type="nucleotide sequence ID" value="NZ_WTUW01000009.1"/>
</dbReference>
<keyword evidence="5 16" id="KW-0121">Carboxypeptidase</keyword>
<dbReference type="GO" id="GO:0008658">
    <property type="term" value="F:penicillin binding"/>
    <property type="evidence" value="ECO:0007669"/>
    <property type="project" value="InterPro"/>
</dbReference>